<dbReference type="Proteomes" id="UP001149954">
    <property type="component" value="Unassembled WGS sequence"/>
</dbReference>
<organism evidence="2 3">
    <name type="scientific">Penicillium fimorum</name>
    <dbReference type="NCBI Taxonomy" id="1882269"/>
    <lineage>
        <taxon>Eukaryota</taxon>
        <taxon>Fungi</taxon>
        <taxon>Dikarya</taxon>
        <taxon>Ascomycota</taxon>
        <taxon>Pezizomycotina</taxon>
        <taxon>Eurotiomycetes</taxon>
        <taxon>Eurotiomycetidae</taxon>
        <taxon>Eurotiales</taxon>
        <taxon>Aspergillaceae</taxon>
        <taxon>Penicillium</taxon>
    </lineage>
</organism>
<reference evidence="2" key="1">
    <citation type="submission" date="2022-12" db="EMBL/GenBank/DDBJ databases">
        <authorList>
            <person name="Petersen C."/>
        </authorList>
    </citation>
    <scope>NUCLEOTIDE SEQUENCE</scope>
    <source>
        <strain evidence="2">IBT 29495</strain>
    </source>
</reference>
<name>A0A9W9Y2C2_9EURO</name>
<dbReference type="AlphaFoldDB" id="A0A9W9Y2C2"/>
<feature type="compositionally biased region" description="Basic and acidic residues" evidence="1">
    <location>
        <begin position="215"/>
        <end position="229"/>
    </location>
</feature>
<feature type="region of interest" description="Disordered" evidence="1">
    <location>
        <begin position="196"/>
        <end position="229"/>
    </location>
</feature>
<proteinExistence type="predicted"/>
<accession>A0A9W9Y2C2</accession>
<reference evidence="2" key="2">
    <citation type="journal article" date="2023" name="IMA Fungus">
        <title>Comparative genomic study of the Penicillium genus elucidates a diverse pangenome and 15 lateral gene transfer events.</title>
        <authorList>
            <person name="Petersen C."/>
            <person name="Sorensen T."/>
            <person name="Nielsen M.R."/>
            <person name="Sondergaard T.E."/>
            <person name="Sorensen J.L."/>
            <person name="Fitzpatrick D.A."/>
            <person name="Frisvad J.C."/>
            <person name="Nielsen K.L."/>
        </authorList>
    </citation>
    <scope>NUCLEOTIDE SEQUENCE</scope>
    <source>
        <strain evidence="2">IBT 29495</strain>
    </source>
</reference>
<protein>
    <submittedName>
        <fullName evidence="2">Uncharacterized protein</fullName>
    </submittedName>
</protein>
<evidence type="ECO:0000256" key="1">
    <source>
        <dbReference type="SAM" id="MobiDB-lite"/>
    </source>
</evidence>
<sequence length="229" mass="26248">MEMEPLRRRRDVLKHLYQRVKDWESFFLSPVDLQSLGIQVFQVRISDDGIIQSHPCFFFLPYPERVLQKYPLDTLRIGADDAEDSNEGSPVPHAIMTTVAHVPANHADQSLTIHEVRAIMNMMIIRTSNRPFRKYPIHPLLVLSYMGGQHGRIIQALFDGENLVLQYSQLWSFEDENTAPVELFIRYNISRPVGLESLDMGPGPKDGTLPLDSVAGRHEGRPRSEMWAQ</sequence>
<dbReference type="OrthoDB" id="4453902at2759"/>
<evidence type="ECO:0000313" key="2">
    <source>
        <dbReference type="EMBL" id="KAJ5514621.1"/>
    </source>
</evidence>
<gene>
    <name evidence="2" type="ORF">N7463_004173</name>
</gene>
<comment type="caution">
    <text evidence="2">The sequence shown here is derived from an EMBL/GenBank/DDBJ whole genome shotgun (WGS) entry which is preliminary data.</text>
</comment>
<evidence type="ECO:0000313" key="3">
    <source>
        <dbReference type="Proteomes" id="UP001149954"/>
    </source>
</evidence>
<keyword evidence="3" id="KW-1185">Reference proteome</keyword>
<dbReference type="EMBL" id="JAPWDS010000002">
    <property type="protein sequence ID" value="KAJ5514621.1"/>
    <property type="molecule type" value="Genomic_DNA"/>
</dbReference>